<geneLocation type="plasmid" evidence="8 9">
    <name>pTT6-1</name>
</geneLocation>
<feature type="transmembrane region" description="Helical" evidence="7">
    <location>
        <begin position="75"/>
        <end position="98"/>
    </location>
</feature>
<evidence type="ECO:0000313" key="9">
    <source>
        <dbReference type="Proteomes" id="UP000595197"/>
    </source>
</evidence>
<evidence type="ECO:0000256" key="4">
    <source>
        <dbReference type="ARBA" id="ARBA00022692"/>
    </source>
</evidence>
<keyword evidence="9" id="KW-1185">Reference proteome</keyword>
<reference evidence="8" key="1">
    <citation type="submission" date="2021-02" db="EMBL/GenBank/DDBJ databases">
        <title>Skermanella TT6 skin isolate.</title>
        <authorList>
            <person name="Lee K."/>
            <person name="Ganzorig M."/>
        </authorList>
    </citation>
    <scope>NUCLEOTIDE SEQUENCE</scope>
    <source>
        <strain evidence="8">TT6</strain>
    </source>
</reference>
<gene>
    <name evidence="8" type="ORF">IGS68_31165</name>
</gene>
<evidence type="ECO:0000256" key="5">
    <source>
        <dbReference type="ARBA" id="ARBA00022989"/>
    </source>
</evidence>
<evidence type="ECO:0000256" key="3">
    <source>
        <dbReference type="ARBA" id="ARBA00022475"/>
    </source>
</evidence>
<organism evidence="8 9">
    <name type="scientific">Skermanella cutis</name>
    <dbReference type="NCBI Taxonomy" id="2775420"/>
    <lineage>
        <taxon>Bacteria</taxon>
        <taxon>Pseudomonadati</taxon>
        <taxon>Pseudomonadota</taxon>
        <taxon>Alphaproteobacteria</taxon>
        <taxon>Rhodospirillales</taxon>
        <taxon>Azospirillaceae</taxon>
        <taxon>Skermanella</taxon>
    </lineage>
</organism>
<feature type="transmembrane region" description="Helical" evidence="7">
    <location>
        <begin position="355"/>
        <end position="375"/>
    </location>
</feature>
<keyword evidence="4 7" id="KW-0812">Transmembrane</keyword>
<evidence type="ECO:0000313" key="8">
    <source>
        <dbReference type="EMBL" id="QQP92900.1"/>
    </source>
</evidence>
<feature type="transmembrane region" description="Helical" evidence="7">
    <location>
        <begin position="249"/>
        <end position="267"/>
    </location>
</feature>
<dbReference type="RefSeq" id="WP_201082159.1">
    <property type="nucleotide sequence ID" value="NZ_CP067421.1"/>
</dbReference>
<sequence>MSVRRSLFIQFLNSYSAAGISFVSIIILARLLTPQEIGIFSVCMAFVGFLHTLRDFGIGAYLLQERNLDAEILRSAYGLALLFGWTAAAVLALSSGLVADFFNEPGVRSVTLVLAVNFLLIPLGSLAIPLLKRDMHFVSIMKINVAVSFAYAVSTILFALLGAGYMSMAWGTLVSTVVNVAGSLAARRDLIGIRPSLRHARRIISFGAYSVGSNFIVAFGPNGTEIVIGRMLGLSAVALLGKGRSLITLFQQAIMAFIMPVAGAMFARQSRDGSDVGKSFLQVIGYLTAIGWPSYIFMGFMAFPIIDILFGDQWYEAVPVAQIFCIAYSIALLHSMNNMTMEACGHARAAFRYQIILYPPTVLLVIAAAPFGLVAVAGTTIISATAGLILSYMFLGKVINIRAGQVARAVRKSALVAAITSVPPAAVYFWGGIGPGNTVIPLLAAAVMTGLVWLAAVFATDHEIKQEILRLMRSVLEQMRRMVGSAA</sequence>
<feature type="transmembrane region" description="Helical" evidence="7">
    <location>
        <begin position="413"/>
        <end position="433"/>
    </location>
</feature>
<feature type="transmembrane region" description="Helical" evidence="7">
    <location>
        <begin position="38"/>
        <end position="63"/>
    </location>
</feature>
<dbReference type="EMBL" id="CP067421">
    <property type="protein sequence ID" value="QQP92900.1"/>
    <property type="molecule type" value="Genomic_DNA"/>
</dbReference>
<accession>A0ABX7BGK5</accession>
<comment type="subcellular location">
    <subcellularLocation>
        <location evidence="1">Cell membrane</location>
        <topology evidence="1">Multi-pass membrane protein</topology>
    </subcellularLocation>
</comment>
<feature type="transmembrane region" description="Helical" evidence="7">
    <location>
        <begin position="279"/>
        <end position="302"/>
    </location>
</feature>
<feature type="transmembrane region" description="Helical" evidence="7">
    <location>
        <begin position="143"/>
        <end position="162"/>
    </location>
</feature>
<evidence type="ECO:0000256" key="1">
    <source>
        <dbReference type="ARBA" id="ARBA00004651"/>
    </source>
</evidence>
<dbReference type="PANTHER" id="PTHR30250">
    <property type="entry name" value="PST FAMILY PREDICTED COLANIC ACID TRANSPORTER"/>
    <property type="match status" value="1"/>
</dbReference>
<comment type="similarity">
    <text evidence="2">Belongs to the polysaccharide synthase family.</text>
</comment>
<proteinExistence type="inferred from homology"/>
<feature type="transmembrane region" description="Helical" evidence="7">
    <location>
        <begin position="206"/>
        <end position="229"/>
    </location>
</feature>
<feature type="transmembrane region" description="Helical" evidence="7">
    <location>
        <begin position="381"/>
        <end position="401"/>
    </location>
</feature>
<keyword evidence="3" id="KW-1003">Cell membrane</keyword>
<keyword evidence="5 7" id="KW-1133">Transmembrane helix</keyword>
<feature type="transmembrane region" description="Helical" evidence="7">
    <location>
        <begin position="168"/>
        <end position="186"/>
    </location>
</feature>
<evidence type="ECO:0000256" key="2">
    <source>
        <dbReference type="ARBA" id="ARBA00007430"/>
    </source>
</evidence>
<protein>
    <submittedName>
        <fullName evidence="8">Lipopolysaccharide biosynthesis protein</fullName>
    </submittedName>
</protein>
<dbReference type="Pfam" id="PF13440">
    <property type="entry name" value="Polysacc_synt_3"/>
    <property type="match status" value="1"/>
</dbReference>
<keyword evidence="6 7" id="KW-0472">Membrane</keyword>
<evidence type="ECO:0000256" key="6">
    <source>
        <dbReference type="ARBA" id="ARBA00023136"/>
    </source>
</evidence>
<dbReference type="InterPro" id="IPR050833">
    <property type="entry name" value="Poly_Biosynth_Transport"/>
</dbReference>
<dbReference type="Proteomes" id="UP000595197">
    <property type="component" value="Plasmid pTT6-1"/>
</dbReference>
<name>A0ABX7BGK5_9PROT</name>
<feature type="transmembrane region" description="Helical" evidence="7">
    <location>
        <begin position="110"/>
        <end position="131"/>
    </location>
</feature>
<feature type="transmembrane region" description="Helical" evidence="7">
    <location>
        <begin position="314"/>
        <end position="334"/>
    </location>
</feature>
<keyword evidence="8" id="KW-0614">Plasmid</keyword>
<evidence type="ECO:0000256" key="7">
    <source>
        <dbReference type="SAM" id="Phobius"/>
    </source>
</evidence>
<dbReference type="CDD" id="cd13127">
    <property type="entry name" value="MATE_tuaB_like"/>
    <property type="match status" value="1"/>
</dbReference>
<feature type="transmembrane region" description="Helical" evidence="7">
    <location>
        <begin position="12"/>
        <end position="32"/>
    </location>
</feature>
<dbReference type="PANTHER" id="PTHR30250:SF10">
    <property type="entry name" value="LIPOPOLYSACCHARIDE BIOSYNTHESIS PROTEIN WZXC"/>
    <property type="match status" value="1"/>
</dbReference>
<feature type="transmembrane region" description="Helical" evidence="7">
    <location>
        <begin position="439"/>
        <end position="460"/>
    </location>
</feature>